<dbReference type="EMBL" id="JNBR01000364">
    <property type="protein sequence ID" value="OQR94418.1"/>
    <property type="molecule type" value="Genomic_DNA"/>
</dbReference>
<evidence type="ECO:0000313" key="7">
    <source>
        <dbReference type="Proteomes" id="UP000243579"/>
    </source>
</evidence>
<dbReference type="STRING" id="1202772.A0A1V9Z8T7"/>
<dbReference type="InterPro" id="IPR013083">
    <property type="entry name" value="Znf_RING/FYVE/PHD"/>
</dbReference>
<reference evidence="6 7" key="1">
    <citation type="journal article" date="2014" name="Genome Biol. Evol.">
        <title>The secreted proteins of Achlya hypogyna and Thraustotheca clavata identify the ancestral oomycete secretome and reveal gene acquisitions by horizontal gene transfer.</title>
        <authorList>
            <person name="Misner I."/>
            <person name="Blouin N."/>
            <person name="Leonard G."/>
            <person name="Richards T.A."/>
            <person name="Lane C.E."/>
        </authorList>
    </citation>
    <scope>NUCLEOTIDE SEQUENCE [LARGE SCALE GENOMIC DNA]</scope>
    <source>
        <strain evidence="6 7">ATCC 48635</strain>
    </source>
</reference>
<dbReference type="AlphaFoldDB" id="A0A1V9Z8T7"/>
<dbReference type="SUPFAM" id="SSF57850">
    <property type="entry name" value="RING/U-box"/>
    <property type="match status" value="1"/>
</dbReference>
<dbReference type="PROSITE" id="PS50089">
    <property type="entry name" value="ZF_RING_2"/>
    <property type="match status" value="1"/>
</dbReference>
<sequence>MSTEETSSDWAEARDEVLLAVNLTPTSPSSSTASDNLKAHDDAHSILRGKCPVCLKPLVDGVLVDACLHEFCRSCIVQWAEHLRDRQAPVRCPICRAPFGKLFANVVSADDYDVVNLDETEPSPHALARRRRALVYRRYPMTIRDVRERIWPAIYKSNDQAQPWLARELEVILGDDSDIALLQHIVLSSLDEIRTEHTSKKRKHRIHGYLRLLDTLKEFIGADAPTFVVELATFMASRLNLSAYDRPTF</sequence>
<evidence type="ECO:0000256" key="4">
    <source>
        <dbReference type="PROSITE-ProRule" id="PRU00175"/>
    </source>
</evidence>
<dbReference type="InterPro" id="IPR001841">
    <property type="entry name" value="Znf_RING"/>
</dbReference>
<evidence type="ECO:0000259" key="5">
    <source>
        <dbReference type="PROSITE" id="PS50089"/>
    </source>
</evidence>
<dbReference type="InterPro" id="IPR017907">
    <property type="entry name" value="Znf_RING_CS"/>
</dbReference>
<dbReference type="Gene3D" id="3.30.40.10">
    <property type="entry name" value="Zinc/RING finger domain, C3HC4 (zinc finger)"/>
    <property type="match status" value="1"/>
</dbReference>
<evidence type="ECO:0000256" key="3">
    <source>
        <dbReference type="ARBA" id="ARBA00022833"/>
    </source>
</evidence>
<evidence type="ECO:0000256" key="2">
    <source>
        <dbReference type="ARBA" id="ARBA00022771"/>
    </source>
</evidence>
<name>A0A1V9Z8T7_ACHHY</name>
<dbReference type="OrthoDB" id="65454at2759"/>
<organism evidence="6 7">
    <name type="scientific">Achlya hypogyna</name>
    <name type="common">Oomycete</name>
    <name type="synonym">Protoachlya hypogyna</name>
    <dbReference type="NCBI Taxonomy" id="1202772"/>
    <lineage>
        <taxon>Eukaryota</taxon>
        <taxon>Sar</taxon>
        <taxon>Stramenopiles</taxon>
        <taxon>Oomycota</taxon>
        <taxon>Saprolegniomycetes</taxon>
        <taxon>Saprolegniales</taxon>
        <taxon>Achlyaceae</taxon>
        <taxon>Achlya</taxon>
    </lineage>
</organism>
<keyword evidence="2 4" id="KW-0863">Zinc-finger</keyword>
<dbReference type="SMART" id="SM00184">
    <property type="entry name" value="RING"/>
    <property type="match status" value="1"/>
</dbReference>
<protein>
    <recommendedName>
        <fullName evidence="5">RING-type domain-containing protein</fullName>
    </recommendedName>
</protein>
<evidence type="ECO:0000313" key="6">
    <source>
        <dbReference type="EMBL" id="OQR94418.1"/>
    </source>
</evidence>
<keyword evidence="3" id="KW-0862">Zinc</keyword>
<dbReference type="PANTHER" id="PTHR47692:SF2">
    <property type="entry name" value="ZINC FINGER RING-TYPE DOMAIN CONTAINING PROTEIN"/>
    <property type="match status" value="1"/>
</dbReference>
<proteinExistence type="predicted"/>
<dbReference type="Proteomes" id="UP000243579">
    <property type="component" value="Unassembled WGS sequence"/>
</dbReference>
<evidence type="ECO:0000256" key="1">
    <source>
        <dbReference type="ARBA" id="ARBA00022723"/>
    </source>
</evidence>
<gene>
    <name evidence="6" type="ORF">ACHHYP_01307</name>
</gene>
<accession>A0A1V9Z8T7</accession>
<dbReference type="PROSITE" id="PS00518">
    <property type="entry name" value="ZF_RING_1"/>
    <property type="match status" value="1"/>
</dbReference>
<keyword evidence="1" id="KW-0479">Metal-binding</keyword>
<dbReference type="PANTHER" id="PTHR47692">
    <property type="entry name" value="RING/U-BOX SUPERFAMILY PROTEIN"/>
    <property type="match status" value="1"/>
</dbReference>
<dbReference type="GO" id="GO:0008270">
    <property type="term" value="F:zinc ion binding"/>
    <property type="evidence" value="ECO:0007669"/>
    <property type="project" value="UniProtKB-KW"/>
</dbReference>
<comment type="caution">
    <text evidence="6">The sequence shown here is derived from an EMBL/GenBank/DDBJ whole genome shotgun (WGS) entry which is preliminary data.</text>
</comment>
<feature type="domain" description="RING-type" evidence="5">
    <location>
        <begin position="51"/>
        <end position="96"/>
    </location>
</feature>
<dbReference type="InterPro" id="IPR018957">
    <property type="entry name" value="Znf_C3HC4_RING-type"/>
</dbReference>
<dbReference type="Pfam" id="PF00097">
    <property type="entry name" value="zf-C3HC4"/>
    <property type="match status" value="1"/>
</dbReference>
<keyword evidence="7" id="KW-1185">Reference proteome</keyword>